<sequence length="508" mass="56935">MNPFSLQHVLLLLLCILHLRLVTAVSTPSFRDVTLPVGIDLRYGNAKKYGSPAVVDLDRDGLPDLLFCHHDTTFTELYYNNGDGTFHKPHWGIFHDSHGFSAFPVSPWQKHMRFTLSVGGNWGRDPAHPLMFQVDPYNRSITEVTQSAGITVQGGRGRTAVYMDLSMGAHPYWPDVIYTNGKALQGPSQFAYENVGHHKFEPRTLHGPYKWSLNPLATVTDMNNDGTMELVAYWNLHVYKLTAPFTLQDISDDVLPRGLDRRAVLAVAEIDFDNDGDFDLYIARARVGKWMPDVVYEDYLLENRNGRYVEVGAQAGIPRGLASRGVTVGDFNNDGFMDIHVTQFSGSDVVLLNNGDGTFRRVDWLTRHGPTTRGDHAVAVDYDMDGKVDLVMSEGHQDEVELGGTFRIFKNTIPDHAAGNYIHVRVGNPWDRSCTPLNAVVFVRSGNLRMWRRVGSPGDSVSHSYLETLHFGLGSRTKVDAIYVKYTNGYVVQRHNVTHGQTVVMGWV</sequence>
<comment type="caution">
    <text evidence="4">The sequence shown here is derived from an EMBL/GenBank/DDBJ whole genome shotgun (WGS) entry which is preliminary data.</text>
</comment>
<proteinExistence type="predicted"/>
<feature type="domain" description="ASPIC/UnbV" evidence="3">
    <location>
        <begin position="438"/>
        <end position="503"/>
    </location>
</feature>
<evidence type="ECO:0000313" key="5">
    <source>
        <dbReference type="Proteomes" id="UP000247409"/>
    </source>
</evidence>
<evidence type="ECO:0000256" key="1">
    <source>
        <dbReference type="ARBA" id="ARBA00022729"/>
    </source>
</evidence>
<dbReference type="PANTHER" id="PTHR16026:SF0">
    <property type="entry name" value="CARTILAGE ACIDIC PROTEIN 1"/>
    <property type="match status" value="1"/>
</dbReference>
<dbReference type="InterPro" id="IPR011519">
    <property type="entry name" value="UnbV_ASPIC"/>
</dbReference>
<dbReference type="EMBL" id="NBIV01000017">
    <property type="protein sequence ID" value="PXF48023.1"/>
    <property type="molecule type" value="Genomic_DNA"/>
</dbReference>
<dbReference type="Proteomes" id="UP000247409">
    <property type="component" value="Unassembled WGS sequence"/>
</dbReference>
<name>A0A2V3J141_9FLOR</name>
<evidence type="ECO:0000256" key="2">
    <source>
        <dbReference type="SAM" id="SignalP"/>
    </source>
</evidence>
<dbReference type="InterPro" id="IPR028994">
    <property type="entry name" value="Integrin_alpha_N"/>
</dbReference>
<dbReference type="AlphaFoldDB" id="A0A2V3J141"/>
<evidence type="ECO:0000313" key="4">
    <source>
        <dbReference type="EMBL" id="PXF48023.1"/>
    </source>
</evidence>
<protein>
    <submittedName>
        <fullName evidence="4">Cartilage acidic protein 1</fullName>
    </submittedName>
</protein>
<dbReference type="SUPFAM" id="SSF69318">
    <property type="entry name" value="Integrin alpha N-terminal domain"/>
    <property type="match status" value="1"/>
</dbReference>
<dbReference type="Pfam" id="PF07593">
    <property type="entry name" value="UnbV_ASPIC"/>
    <property type="match status" value="1"/>
</dbReference>
<reference evidence="4 5" key="1">
    <citation type="journal article" date="2018" name="Mol. Biol. Evol.">
        <title>Analysis of the draft genome of the red seaweed Gracilariopsis chorda provides insights into genome size evolution in Rhodophyta.</title>
        <authorList>
            <person name="Lee J."/>
            <person name="Yang E.C."/>
            <person name="Graf L."/>
            <person name="Yang J.H."/>
            <person name="Qiu H."/>
            <person name="Zel Zion U."/>
            <person name="Chan C.X."/>
            <person name="Stephens T.G."/>
            <person name="Weber A.P.M."/>
            <person name="Boo G.H."/>
            <person name="Boo S.M."/>
            <person name="Kim K.M."/>
            <person name="Shin Y."/>
            <person name="Jung M."/>
            <person name="Lee S.J."/>
            <person name="Yim H.S."/>
            <person name="Lee J.H."/>
            <person name="Bhattacharya D."/>
            <person name="Yoon H.S."/>
        </authorList>
    </citation>
    <scope>NUCLEOTIDE SEQUENCE [LARGE SCALE GENOMIC DNA]</scope>
    <source>
        <strain evidence="4 5">SKKU-2015</strain>
        <tissue evidence="4">Whole body</tissue>
    </source>
</reference>
<evidence type="ECO:0000259" key="3">
    <source>
        <dbReference type="Pfam" id="PF07593"/>
    </source>
</evidence>
<organism evidence="4 5">
    <name type="scientific">Gracilariopsis chorda</name>
    <dbReference type="NCBI Taxonomy" id="448386"/>
    <lineage>
        <taxon>Eukaryota</taxon>
        <taxon>Rhodophyta</taxon>
        <taxon>Florideophyceae</taxon>
        <taxon>Rhodymeniophycidae</taxon>
        <taxon>Gracilariales</taxon>
        <taxon>Gracilariaceae</taxon>
        <taxon>Gracilariopsis</taxon>
    </lineage>
</organism>
<feature type="signal peptide" evidence="2">
    <location>
        <begin position="1"/>
        <end position="24"/>
    </location>
</feature>
<dbReference type="InterPro" id="IPR013517">
    <property type="entry name" value="FG-GAP"/>
</dbReference>
<gene>
    <name evidence="4" type="ORF">BWQ96_02214</name>
</gene>
<feature type="chain" id="PRO_5016049770" evidence="2">
    <location>
        <begin position="25"/>
        <end position="508"/>
    </location>
</feature>
<dbReference type="PANTHER" id="PTHR16026">
    <property type="entry name" value="CARTILAGE ACIDIC PROTEIN 1"/>
    <property type="match status" value="1"/>
</dbReference>
<accession>A0A2V3J141</accession>
<dbReference type="Gene3D" id="2.130.10.130">
    <property type="entry name" value="Integrin alpha, N-terminal"/>
    <property type="match status" value="1"/>
</dbReference>
<dbReference type="Pfam" id="PF13517">
    <property type="entry name" value="FG-GAP_3"/>
    <property type="match status" value="1"/>
</dbReference>
<keyword evidence="1 2" id="KW-0732">Signal</keyword>
<dbReference type="OrthoDB" id="10051983at2759"/>
<dbReference type="InterPro" id="IPR027039">
    <property type="entry name" value="Crtac1"/>
</dbReference>
<keyword evidence="5" id="KW-1185">Reference proteome</keyword>